<evidence type="ECO:0000313" key="2">
    <source>
        <dbReference type="EMBL" id="TQM61639.1"/>
    </source>
</evidence>
<evidence type="ECO:0008006" key="4">
    <source>
        <dbReference type="Google" id="ProtNLM"/>
    </source>
</evidence>
<accession>A0A543HTQ9</accession>
<feature type="compositionally biased region" description="Low complexity" evidence="1">
    <location>
        <begin position="41"/>
        <end position="56"/>
    </location>
</feature>
<sequence>MEAGTRDASPQPRRGRPAAAALAVGCVLGLLCGCTSGVSAGPAAPASATTGTAPPGVDRPSATGMEAPPGVEPAPTDQAPTGLAPTALAEPGPSMTVIEDAAQCTVRRELAGADRRVPIDEVFPGWSSGGFSDPGEVVPGRDAADPARCPGELPTNPYCDETLPWTGLLFDTFVTASGARRVVDGYLLAMPHGSDPEAPPEKTPGTRVVTYRLLDLAPGDPKGVGAYLDRSFRSCAQARPATTSEVPSAAGIEALIGTAPSDYRAPAAQLVLLRRGDHLVWAVLDGGGWRTGERAHALRVLVAHLL</sequence>
<name>A0A543HTQ9_9MICO</name>
<dbReference type="EMBL" id="VFPM01000002">
    <property type="protein sequence ID" value="TQM61639.1"/>
    <property type="molecule type" value="Genomic_DNA"/>
</dbReference>
<evidence type="ECO:0000256" key="1">
    <source>
        <dbReference type="SAM" id="MobiDB-lite"/>
    </source>
</evidence>
<comment type="caution">
    <text evidence="2">The sequence shown here is derived from an EMBL/GenBank/DDBJ whole genome shotgun (WGS) entry which is preliminary data.</text>
</comment>
<protein>
    <recommendedName>
        <fullName evidence="4">PknH-like protein</fullName>
    </recommendedName>
</protein>
<evidence type="ECO:0000313" key="3">
    <source>
        <dbReference type="Proteomes" id="UP000316747"/>
    </source>
</evidence>
<dbReference type="Proteomes" id="UP000316747">
    <property type="component" value="Unassembled WGS sequence"/>
</dbReference>
<organism evidence="2 3">
    <name type="scientific">Humibacillus xanthopallidus</name>
    <dbReference type="NCBI Taxonomy" id="412689"/>
    <lineage>
        <taxon>Bacteria</taxon>
        <taxon>Bacillati</taxon>
        <taxon>Actinomycetota</taxon>
        <taxon>Actinomycetes</taxon>
        <taxon>Micrococcales</taxon>
        <taxon>Intrasporangiaceae</taxon>
        <taxon>Humibacillus</taxon>
    </lineage>
</organism>
<dbReference type="AlphaFoldDB" id="A0A543HTQ9"/>
<proteinExistence type="predicted"/>
<dbReference type="RefSeq" id="WP_141843380.1">
    <property type="nucleotide sequence ID" value="NZ_VFPM01000002.1"/>
</dbReference>
<keyword evidence="3" id="KW-1185">Reference proteome</keyword>
<dbReference type="PROSITE" id="PS51257">
    <property type="entry name" value="PROKAR_LIPOPROTEIN"/>
    <property type="match status" value="1"/>
</dbReference>
<dbReference type="OrthoDB" id="4862259at2"/>
<feature type="region of interest" description="Disordered" evidence="1">
    <location>
        <begin position="41"/>
        <end position="85"/>
    </location>
</feature>
<reference evidence="2 3" key="1">
    <citation type="submission" date="2019-06" db="EMBL/GenBank/DDBJ databases">
        <title>Genome sequencing of plant associated microbes to promote plant fitness in Sorghum bicolor and Oryza sativa.</title>
        <authorList>
            <person name="Coleman-Derr D."/>
        </authorList>
    </citation>
    <scope>NUCLEOTIDE SEQUENCE [LARGE SCALE GENOMIC DNA]</scope>
    <source>
        <strain evidence="2 3">KV-663</strain>
    </source>
</reference>
<gene>
    <name evidence="2" type="ORF">FBY41_1650</name>
</gene>